<keyword evidence="2" id="KW-0472">Membrane</keyword>
<evidence type="ECO:0000256" key="1">
    <source>
        <dbReference type="SAM" id="MobiDB-lite"/>
    </source>
</evidence>
<name>A0A1H3IHA0_ALLWA</name>
<keyword evidence="4" id="KW-1185">Reference proteome</keyword>
<dbReference type="Proteomes" id="UP000198672">
    <property type="component" value="Unassembled WGS sequence"/>
</dbReference>
<evidence type="ECO:0000256" key="2">
    <source>
        <dbReference type="SAM" id="Phobius"/>
    </source>
</evidence>
<feature type="transmembrane region" description="Helical" evidence="2">
    <location>
        <begin position="20"/>
        <end position="42"/>
    </location>
</feature>
<organism evidence="3 4">
    <name type="scientific">Allochromatium warmingii</name>
    <name type="common">Chromatium warmingii</name>
    <dbReference type="NCBI Taxonomy" id="61595"/>
    <lineage>
        <taxon>Bacteria</taxon>
        <taxon>Pseudomonadati</taxon>
        <taxon>Pseudomonadota</taxon>
        <taxon>Gammaproteobacteria</taxon>
        <taxon>Chromatiales</taxon>
        <taxon>Chromatiaceae</taxon>
        <taxon>Allochromatium</taxon>
    </lineage>
</organism>
<feature type="region of interest" description="Disordered" evidence="1">
    <location>
        <begin position="53"/>
        <end position="73"/>
    </location>
</feature>
<proteinExistence type="predicted"/>
<keyword evidence="2" id="KW-0812">Transmembrane</keyword>
<gene>
    <name evidence="3" type="ORF">SAMN05421644_1442</name>
</gene>
<keyword evidence="2" id="KW-1133">Transmembrane helix</keyword>
<sequence>MMRDYKFKRSEWTLRNKRRFGFGTVMRIVALLVAAGAGYALFTHFADKPDPSGTGTHLPANVIPLQLPPQRPQ</sequence>
<dbReference type="EMBL" id="FNOW01000044">
    <property type="protein sequence ID" value="SDY27041.1"/>
    <property type="molecule type" value="Genomic_DNA"/>
</dbReference>
<reference evidence="4" key="1">
    <citation type="submission" date="2016-10" db="EMBL/GenBank/DDBJ databases">
        <authorList>
            <person name="Varghese N."/>
            <person name="Submissions S."/>
        </authorList>
    </citation>
    <scope>NUCLEOTIDE SEQUENCE [LARGE SCALE GENOMIC DNA]</scope>
    <source>
        <strain evidence="4">DSM 173</strain>
    </source>
</reference>
<accession>A0A1H3IHA0</accession>
<dbReference type="RefSeq" id="WP_091334848.1">
    <property type="nucleotide sequence ID" value="NZ_FNOW01000044.1"/>
</dbReference>
<dbReference type="AlphaFoldDB" id="A0A1H3IHA0"/>
<evidence type="ECO:0000313" key="3">
    <source>
        <dbReference type="EMBL" id="SDY27041.1"/>
    </source>
</evidence>
<protein>
    <submittedName>
        <fullName evidence="3">Uncharacterized protein</fullName>
    </submittedName>
</protein>
<evidence type="ECO:0000313" key="4">
    <source>
        <dbReference type="Proteomes" id="UP000198672"/>
    </source>
</evidence>